<dbReference type="Proteomes" id="UP000636888">
    <property type="component" value="Unassembled WGS sequence"/>
</dbReference>
<evidence type="ECO:0000259" key="8">
    <source>
        <dbReference type="PROSITE" id="PS50850"/>
    </source>
</evidence>
<evidence type="ECO:0000313" key="9">
    <source>
        <dbReference type="EMBL" id="MBJ6723956.1"/>
    </source>
</evidence>
<sequence>MNGLNGLQDGVSEESTGILRALKSRNYRLFFFGQSVSLIGTWMQQVAMSWLVYRLTGSALLLGTIGFCSQAPTFVVAPIAGVLADRWNRRRLLMLTQSFAMLQAFLLAFFVFHGSIQVWHLVVLSLWLGTVNGVDIPVRQSFVVEMVEEKRLLANAIALNSSMVNGARLIGPSIAGLVISVAGEGVCFLINGLSYLAVLTSIFLMRLKAAPPRAAARSFLHELKEGFGYALSFMPIRTILLLVSLMSLTGMPYAVLMPVFARDVLHGGAHTFGFLMAAAGVGSFAGTVYLASRKSVIGLGRIIALSCGLFGVGIACFSQSRNFWLSLLALLFSGYGAMTQVASCNTILQTIVEDDKRGRVMSLFTMSFMGMAPFGSLFAGAIASRVGAPVTVLIGGISCVCGAILFALRLPVFREQVLPIYREKDILP</sequence>
<dbReference type="InterPro" id="IPR020846">
    <property type="entry name" value="MFS_dom"/>
</dbReference>
<evidence type="ECO:0000256" key="7">
    <source>
        <dbReference type="SAM" id="Phobius"/>
    </source>
</evidence>
<evidence type="ECO:0000313" key="10">
    <source>
        <dbReference type="Proteomes" id="UP000636888"/>
    </source>
</evidence>
<feature type="transmembrane region" description="Helical" evidence="7">
    <location>
        <begin position="29"/>
        <end position="53"/>
    </location>
</feature>
<keyword evidence="3" id="KW-1003">Cell membrane</keyword>
<evidence type="ECO:0000256" key="2">
    <source>
        <dbReference type="ARBA" id="ARBA00022448"/>
    </source>
</evidence>
<evidence type="ECO:0000256" key="5">
    <source>
        <dbReference type="ARBA" id="ARBA00022989"/>
    </source>
</evidence>
<keyword evidence="2" id="KW-0813">Transport</keyword>
<dbReference type="GO" id="GO:0022857">
    <property type="term" value="F:transmembrane transporter activity"/>
    <property type="evidence" value="ECO:0007669"/>
    <property type="project" value="InterPro"/>
</dbReference>
<keyword evidence="10" id="KW-1185">Reference proteome</keyword>
<keyword evidence="4 7" id="KW-0812">Transmembrane</keyword>
<feature type="transmembrane region" description="Helical" evidence="7">
    <location>
        <begin position="360"/>
        <end position="382"/>
    </location>
</feature>
<protein>
    <submittedName>
        <fullName evidence="9">MFS transporter</fullName>
    </submittedName>
</protein>
<dbReference type="CDD" id="cd06173">
    <property type="entry name" value="MFS_MefA_like"/>
    <property type="match status" value="1"/>
</dbReference>
<evidence type="ECO:0000256" key="6">
    <source>
        <dbReference type="ARBA" id="ARBA00023136"/>
    </source>
</evidence>
<gene>
    <name evidence="9" type="ORF">JFN93_04465</name>
</gene>
<dbReference type="Gene3D" id="1.20.1250.20">
    <property type="entry name" value="MFS general substrate transporter like domains"/>
    <property type="match status" value="1"/>
</dbReference>
<comment type="caution">
    <text evidence="9">The sequence shown here is derived from an EMBL/GenBank/DDBJ whole genome shotgun (WGS) entry which is preliminary data.</text>
</comment>
<organism evidence="9 10">
    <name type="scientific">Geomesophilobacter sediminis</name>
    <dbReference type="NCBI Taxonomy" id="2798584"/>
    <lineage>
        <taxon>Bacteria</taxon>
        <taxon>Pseudomonadati</taxon>
        <taxon>Thermodesulfobacteriota</taxon>
        <taxon>Desulfuromonadia</taxon>
        <taxon>Geobacterales</taxon>
        <taxon>Geobacteraceae</taxon>
        <taxon>Geomesophilobacter</taxon>
    </lineage>
</organism>
<feature type="domain" description="Major facilitator superfamily (MFS) profile" evidence="8">
    <location>
        <begin position="21"/>
        <end position="414"/>
    </location>
</feature>
<dbReference type="RefSeq" id="WP_199382796.1">
    <property type="nucleotide sequence ID" value="NZ_JAEMHM010000003.1"/>
</dbReference>
<dbReference type="PROSITE" id="PS50850">
    <property type="entry name" value="MFS"/>
    <property type="match status" value="1"/>
</dbReference>
<dbReference type="SUPFAM" id="SSF103473">
    <property type="entry name" value="MFS general substrate transporter"/>
    <property type="match status" value="1"/>
</dbReference>
<feature type="transmembrane region" description="Helical" evidence="7">
    <location>
        <begin position="59"/>
        <end position="80"/>
    </location>
</feature>
<dbReference type="InterPro" id="IPR036259">
    <property type="entry name" value="MFS_trans_sf"/>
</dbReference>
<dbReference type="AlphaFoldDB" id="A0A8J7J5W5"/>
<evidence type="ECO:0000256" key="4">
    <source>
        <dbReference type="ARBA" id="ARBA00022692"/>
    </source>
</evidence>
<feature type="transmembrane region" description="Helical" evidence="7">
    <location>
        <begin position="323"/>
        <end position="348"/>
    </location>
</feature>
<feature type="transmembrane region" description="Helical" evidence="7">
    <location>
        <begin position="298"/>
        <end position="317"/>
    </location>
</feature>
<dbReference type="GO" id="GO:0005886">
    <property type="term" value="C:plasma membrane"/>
    <property type="evidence" value="ECO:0007669"/>
    <property type="project" value="UniProtKB-SubCell"/>
</dbReference>
<keyword evidence="5 7" id="KW-1133">Transmembrane helix</keyword>
<evidence type="ECO:0000256" key="1">
    <source>
        <dbReference type="ARBA" id="ARBA00004651"/>
    </source>
</evidence>
<keyword evidence="6 7" id="KW-0472">Membrane</keyword>
<reference evidence="9" key="1">
    <citation type="submission" date="2020-12" db="EMBL/GenBank/DDBJ databases">
        <title>Geomonas sp. Red875, isolated from river sediment.</title>
        <authorList>
            <person name="Xu Z."/>
            <person name="Zhang Z."/>
            <person name="Masuda Y."/>
            <person name="Itoh H."/>
            <person name="Senoo K."/>
        </authorList>
    </citation>
    <scope>NUCLEOTIDE SEQUENCE</scope>
    <source>
        <strain evidence="9">Red875</strain>
    </source>
</reference>
<dbReference type="EMBL" id="JAEMHM010000003">
    <property type="protein sequence ID" value="MBJ6723956.1"/>
    <property type="molecule type" value="Genomic_DNA"/>
</dbReference>
<feature type="transmembrane region" description="Helical" evidence="7">
    <location>
        <begin position="188"/>
        <end position="207"/>
    </location>
</feature>
<feature type="transmembrane region" description="Helical" evidence="7">
    <location>
        <begin position="269"/>
        <end position="291"/>
    </location>
</feature>
<dbReference type="Pfam" id="PF05977">
    <property type="entry name" value="MFS_3"/>
    <property type="match status" value="1"/>
</dbReference>
<dbReference type="InterPro" id="IPR010290">
    <property type="entry name" value="TM_effector"/>
</dbReference>
<comment type="subcellular location">
    <subcellularLocation>
        <location evidence="1">Cell membrane</location>
        <topology evidence="1">Multi-pass membrane protein</topology>
    </subcellularLocation>
</comment>
<dbReference type="PANTHER" id="PTHR23513:SF11">
    <property type="entry name" value="STAPHYLOFERRIN A TRANSPORTER"/>
    <property type="match status" value="1"/>
</dbReference>
<feature type="transmembrane region" description="Helical" evidence="7">
    <location>
        <begin position="388"/>
        <end position="408"/>
    </location>
</feature>
<accession>A0A8J7J5W5</accession>
<evidence type="ECO:0000256" key="3">
    <source>
        <dbReference type="ARBA" id="ARBA00022475"/>
    </source>
</evidence>
<dbReference type="PANTHER" id="PTHR23513">
    <property type="entry name" value="INTEGRAL MEMBRANE EFFLUX PROTEIN-RELATED"/>
    <property type="match status" value="1"/>
</dbReference>
<name>A0A8J7J5W5_9BACT</name>
<proteinExistence type="predicted"/>